<dbReference type="RefSeq" id="WP_209141983.1">
    <property type="nucleotide sequence ID" value="NZ_JAGHKP010000001.1"/>
</dbReference>
<dbReference type="Pfam" id="PF14903">
    <property type="entry name" value="WG_beta_rep"/>
    <property type="match status" value="1"/>
</dbReference>
<accession>A0ABS3Y7C2</accession>
<proteinExistence type="predicted"/>
<dbReference type="EMBL" id="JAGHKP010000001">
    <property type="protein sequence ID" value="MBO9150584.1"/>
    <property type="molecule type" value="Genomic_DNA"/>
</dbReference>
<sequence length="76" mass="8420">MAQEYLPQPCTGPKQELITFLKGGKWGFCNRDKKLVIPAVYDDAAAFGTVPLNAGMLYYPTPEQASVRPFRPCAIK</sequence>
<comment type="caution">
    <text evidence="1">The sequence shown here is derived from an EMBL/GenBank/DDBJ whole genome shotgun (WGS) entry which is preliminary data.</text>
</comment>
<evidence type="ECO:0000313" key="2">
    <source>
        <dbReference type="Proteomes" id="UP000679126"/>
    </source>
</evidence>
<dbReference type="InterPro" id="IPR032774">
    <property type="entry name" value="WG_beta_rep"/>
</dbReference>
<gene>
    <name evidence="1" type="ORF">J7I43_00075</name>
</gene>
<evidence type="ECO:0000313" key="1">
    <source>
        <dbReference type="EMBL" id="MBO9150584.1"/>
    </source>
</evidence>
<name>A0ABS3Y7C2_9BACT</name>
<reference evidence="2" key="1">
    <citation type="submission" date="2021-03" db="EMBL/GenBank/DDBJ databases">
        <title>Assistant Professor.</title>
        <authorList>
            <person name="Huq M.A."/>
        </authorList>
    </citation>
    <scope>NUCLEOTIDE SEQUENCE [LARGE SCALE GENOMIC DNA]</scope>
    <source>
        <strain evidence="2">MAH-28</strain>
    </source>
</reference>
<protein>
    <submittedName>
        <fullName evidence="1">WG repeat-containing protein</fullName>
    </submittedName>
</protein>
<keyword evidence="2" id="KW-1185">Reference proteome</keyword>
<organism evidence="1 2">
    <name type="scientific">Chitinophaga chungangae</name>
    <dbReference type="NCBI Taxonomy" id="2821488"/>
    <lineage>
        <taxon>Bacteria</taxon>
        <taxon>Pseudomonadati</taxon>
        <taxon>Bacteroidota</taxon>
        <taxon>Chitinophagia</taxon>
        <taxon>Chitinophagales</taxon>
        <taxon>Chitinophagaceae</taxon>
        <taxon>Chitinophaga</taxon>
    </lineage>
</organism>
<dbReference type="Proteomes" id="UP000679126">
    <property type="component" value="Unassembled WGS sequence"/>
</dbReference>